<comment type="caution">
    <text evidence="1">The sequence shown here is derived from an EMBL/GenBank/DDBJ whole genome shotgun (WGS) entry which is preliminary data.</text>
</comment>
<sequence>MNGEPSKIYESKAHRKCLRYFQMEAPQVPSGAQDIRCPLPLSRSLRRQAAAQEESVRFAGSSARDMPGTGMSLALLKYLS</sequence>
<proteinExistence type="predicted"/>
<keyword evidence="2" id="KW-1185">Reference proteome</keyword>
<evidence type="ECO:0000313" key="1">
    <source>
        <dbReference type="EMBL" id="GIY03519.1"/>
    </source>
</evidence>
<dbReference type="EMBL" id="BPLQ01003816">
    <property type="protein sequence ID" value="GIY03519.1"/>
    <property type="molecule type" value="Genomic_DNA"/>
</dbReference>
<dbReference type="AlphaFoldDB" id="A0AAV4Q516"/>
<evidence type="ECO:0000313" key="2">
    <source>
        <dbReference type="Proteomes" id="UP001054837"/>
    </source>
</evidence>
<reference evidence="1 2" key="1">
    <citation type="submission" date="2021-06" db="EMBL/GenBank/DDBJ databases">
        <title>Caerostris darwini draft genome.</title>
        <authorList>
            <person name="Kono N."/>
            <person name="Arakawa K."/>
        </authorList>
    </citation>
    <scope>NUCLEOTIDE SEQUENCE [LARGE SCALE GENOMIC DNA]</scope>
</reference>
<protein>
    <submittedName>
        <fullName evidence="1">Uncharacterized protein</fullName>
    </submittedName>
</protein>
<gene>
    <name evidence="1" type="ORF">CDAR_610831</name>
</gene>
<accession>A0AAV4Q516</accession>
<name>A0AAV4Q516_9ARAC</name>
<dbReference type="Proteomes" id="UP001054837">
    <property type="component" value="Unassembled WGS sequence"/>
</dbReference>
<organism evidence="1 2">
    <name type="scientific">Caerostris darwini</name>
    <dbReference type="NCBI Taxonomy" id="1538125"/>
    <lineage>
        <taxon>Eukaryota</taxon>
        <taxon>Metazoa</taxon>
        <taxon>Ecdysozoa</taxon>
        <taxon>Arthropoda</taxon>
        <taxon>Chelicerata</taxon>
        <taxon>Arachnida</taxon>
        <taxon>Araneae</taxon>
        <taxon>Araneomorphae</taxon>
        <taxon>Entelegynae</taxon>
        <taxon>Araneoidea</taxon>
        <taxon>Araneidae</taxon>
        <taxon>Caerostris</taxon>
    </lineage>
</organism>